<keyword evidence="6 8" id="KW-1133">Transmembrane helix</keyword>
<keyword evidence="3" id="KW-0813">Transport</keyword>
<feature type="transmembrane region" description="Helical" evidence="8">
    <location>
        <begin position="177"/>
        <end position="197"/>
    </location>
</feature>
<dbReference type="FunFam" id="1.10.3470.10:FF:000001">
    <property type="entry name" value="Vitamin B12 ABC transporter permease BtuC"/>
    <property type="match status" value="1"/>
</dbReference>
<dbReference type="EMBL" id="UGTW01000001">
    <property type="protein sequence ID" value="SUC14647.1"/>
    <property type="molecule type" value="Genomic_DNA"/>
</dbReference>
<dbReference type="InterPro" id="IPR000522">
    <property type="entry name" value="ABC_transptr_permease_BtuC"/>
</dbReference>
<keyword evidence="4" id="KW-1003">Cell membrane</keyword>
<sequence>MLNVISRIIINPYISQYFRAKTYRNVINYTTNVFHSIIIWRLISLLDKSSRIDNLLHSNKKYLMSCTACFCLHKAQAKTEKDKKRLGTTIDMSITSQRLTAEELAKSTSDNVKAHYRKMMSQRMLWLGVIVLIICASVVLDFTMGPSGLSLDKLFTTLFQPELVDAGSRVIVWDIRLPYALIAVVVGMSLGLAGAEMQTILNNPLASPFTLGLSNAASFGAALAIVLGIGIPGIPDQWFISVNAFLFALLSALLLDGMTRWTRVPTSGVVLFGIAMVFTFNALVSMMQFIATEDTLQGLVFWTMGSLARATWIKLGVMTGAFSVIMVISWLNSWKLTALRLGEDRAISFGIDVKRLRLGSLLRISILTALAVAFVGPIAFIGLVAPHIARMIFGEDHRFYLPASALIGALVLSLASIASKNLIPGVIIPVGIVTSLVGVPFFLSMILRHRGNI</sequence>
<evidence type="ECO:0000256" key="7">
    <source>
        <dbReference type="ARBA" id="ARBA00023136"/>
    </source>
</evidence>
<evidence type="ECO:0000256" key="4">
    <source>
        <dbReference type="ARBA" id="ARBA00022475"/>
    </source>
</evidence>
<proteinExistence type="inferred from homology"/>
<comment type="subcellular location">
    <subcellularLocation>
        <location evidence="1">Cell membrane</location>
        <topology evidence="1">Multi-pass membrane protein</topology>
    </subcellularLocation>
</comment>
<dbReference type="CDD" id="cd06550">
    <property type="entry name" value="TM_ABC_iron-siderophores_like"/>
    <property type="match status" value="1"/>
</dbReference>
<evidence type="ECO:0000256" key="5">
    <source>
        <dbReference type="ARBA" id="ARBA00022692"/>
    </source>
</evidence>
<evidence type="ECO:0000313" key="10">
    <source>
        <dbReference type="Proteomes" id="UP000254331"/>
    </source>
</evidence>
<feature type="transmembrane region" description="Helical" evidence="8">
    <location>
        <begin position="209"/>
        <end position="231"/>
    </location>
</feature>
<dbReference type="Proteomes" id="UP000254331">
    <property type="component" value="Unassembled WGS sequence"/>
</dbReference>
<keyword evidence="7 8" id="KW-0472">Membrane</keyword>
<feature type="transmembrane region" description="Helical" evidence="8">
    <location>
        <begin position="124"/>
        <end position="144"/>
    </location>
</feature>
<dbReference type="InterPro" id="IPR037294">
    <property type="entry name" value="ABC_BtuC-like"/>
</dbReference>
<dbReference type="GO" id="GO:0033214">
    <property type="term" value="P:siderophore-iron import into cell"/>
    <property type="evidence" value="ECO:0007669"/>
    <property type="project" value="TreeGrafter"/>
</dbReference>
<gene>
    <name evidence="9" type="ORF">NCTC10376_00455</name>
</gene>
<evidence type="ECO:0000256" key="8">
    <source>
        <dbReference type="SAM" id="Phobius"/>
    </source>
</evidence>
<evidence type="ECO:0000256" key="2">
    <source>
        <dbReference type="ARBA" id="ARBA00007935"/>
    </source>
</evidence>
<evidence type="ECO:0000256" key="1">
    <source>
        <dbReference type="ARBA" id="ARBA00004651"/>
    </source>
</evidence>
<dbReference type="AlphaFoldDB" id="A0A379F4X5"/>
<feature type="transmembrane region" description="Helical" evidence="8">
    <location>
        <begin position="364"/>
        <end position="388"/>
    </location>
</feature>
<name>A0A379F4X5_PROVU</name>
<protein>
    <submittedName>
        <fullName evidence="9">ABC transporter, permease protein (FecCD transport family)</fullName>
    </submittedName>
</protein>
<evidence type="ECO:0000256" key="3">
    <source>
        <dbReference type="ARBA" id="ARBA00022448"/>
    </source>
</evidence>
<dbReference type="PANTHER" id="PTHR30472">
    <property type="entry name" value="FERRIC ENTEROBACTIN TRANSPORT SYSTEM PERMEASE PROTEIN"/>
    <property type="match status" value="1"/>
</dbReference>
<dbReference type="GO" id="GO:0022857">
    <property type="term" value="F:transmembrane transporter activity"/>
    <property type="evidence" value="ECO:0007669"/>
    <property type="project" value="InterPro"/>
</dbReference>
<dbReference type="Gene3D" id="1.10.3470.10">
    <property type="entry name" value="ABC transporter involved in vitamin B12 uptake, BtuC"/>
    <property type="match status" value="1"/>
</dbReference>
<dbReference type="Pfam" id="PF01032">
    <property type="entry name" value="FecCD"/>
    <property type="match status" value="1"/>
</dbReference>
<organism evidence="9 10">
    <name type="scientific">Proteus vulgaris</name>
    <dbReference type="NCBI Taxonomy" id="585"/>
    <lineage>
        <taxon>Bacteria</taxon>
        <taxon>Pseudomonadati</taxon>
        <taxon>Pseudomonadota</taxon>
        <taxon>Gammaproteobacteria</taxon>
        <taxon>Enterobacterales</taxon>
        <taxon>Morganellaceae</taxon>
        <taxon>Proteus</taxon>
    </lineage>
</organism>
<evidence type="ECO:0000256" key="6">
    <source>
        <dbReference type="ARBA" id="ARBA00022989"/>
    </source>
</evidence>
<reference evidence="9 10" key="1">
    <citation type="submission" date="2018-06" db="EMBL/GenBank/DDBJ databases">
        <authorList>
            <consortium name="Pathogen Informatics"/>
            <person name="Doyle S."/>
        </authorList>
    </citation>
    <scope>NUCLEOTIDE SEQUENCE [LARGE SCALE GENOMIC DNA]</scope>
    <source>
        <strain evidence="9 10">NCTC10376</strain>
    </source>
</reference>
<feature type="transmembrane region" description="Helical" evidence="8">
    <location>
        <begin position="311"/>
        <end position="331"/>
    </location>
</feature>
<feature type="transmembrane region" description="Helical" evidence="8">
    <location>
        <begin position="400"/>
        <end position="419"/>
    </location>
</feature>
<feature type="transmembrane region" description="Helical" evidence="8">
    <location>
        <begin position="426"/>
        <end position="447"/>
    </location>
</feature>
<dbReference type="PANTHER" id="PTHR30472:SF25">
    <property type="entry name" value="ABC TRANSPORTER PERMEASE PROTEIN MJ0876-RELATED"/>
    <property type="match status" value="1"/>
</dbReference>
<evidence type="ECO:0000313" key="9">
    <source>
        <dbReference type="EMBL" id="SUC14647.1"/>
    </source>
</evidence>
<feature type="transmembrane region" description="Helical" evidence="8">
    <location>
        <begin position="237"/>
        <end position="257"/>
    </location>
</feature>
<feature type="transmembrane region" description="Helical" evidence="8">
    <location>
        <begin position="269"/>
        <end position="291"/>
    </location>
</feature>
<comment type="similarity">
    <text evidence="2">Belongs to the binding-protein-dependent transport system permease family. FecCD subfamily.</text>
</comment>
<keyword evidence="5 8" id="KW-0812">Transmembrane</keyword>
<dbReference type="GO" id="GO:0005886">
    <property type="term" value="C:plasma membrane"/>
    <property type="evidence" value="ECO:0007669"/>
    <property type="project" value="UniProtKB-SubCell"/>
</dbReference>
<dbReference type="SUPFAM" id="SSF81345">
    <property type="entry name" value="ABC transporter involved in vitamin B12 uptake, BtuC"/>
    <property type="match status" value="1"/>
</dbReference>
<accession>A0A379F4X5</accession>